<feature type="non-terminal residue" evidence="3">
    <location>
        <position position="730"/>
    </location>
</feature>
<dbReference type="AlphaFoldDB" id="A0A9W7X0P2"/>
<protein>
    <recommendedName>
        <fullName evidence="2">CxC3 like cysteine cluster domain-containing protein</fullName>
    </recommendedName>
</protein>
<evidence type="ECO:0000259" key="2">
    <source>
        <dbReference type="Pfam" id="PF18804"/>
    </source>
</evidence>
<sequence>QITLYLTMADNIKELNEVIRKGRAVAATLEDIHDRTQLDAFVKKGHTAKLDVGQIVKEGQTIIEILDYESSRNHLNHVLKESIELLGKANQNGPKAKKRRIQSNGRVRCKLRKKSCPQQAKPSTSHDSRLKSRACPEPTERRQDQGPVHDSLLHELQELLSAVSCNLRSEGTPHSASMHWGTRTAASPERWGEARPSLINNRLATEQIEGQLCLECKAKVAVVKCKDCLPKQYTCINCDCAIHRTQVFHNRSTMMSGFHKAVPPTTVVKQDSDGQYFHHHEDQILPMALPNSICSCGEEKYSVGKARSITVINMKGRYELSLPHLHCEKCRETWVPGVLEMQKSGYWPATMNFCTIYDEEVFMSFKDLKMAASGLSRLAFIRMLDMKTVHYGRIKWSGSFQKGAAYTMGEEVEQANSFLSRIGISTKFMSKAGRTDLLTLQCMGWNKMKTQNMCQTICTRYQKTQQNLKKETESLQDMKKEQCVEDGVLHQWVTDVQEWAHTTTVGDSDAAIQPIRNTIEELSLCIKQRQHRLYRHTATNKGRNKIRRKINEERKKLASSIDALVDPSFKIVSIEEVLQNDLVFPWQLTEQDDVNLLTKKKVFDKVMLIQRLEEEQTVLVQEAKQHWLFLRSQEHKLNSLLDTIISGVNPWNLPDDGIQGLQCVLKRKLHELRAHQDSVKTSYQAIDTITEHFTVEECEYPSWAEPSGALYSSSTDLSSDEDDEDDTFLL</sequence>
<reference evidence="3" key="1">
    <citation type="submission" date="2021-02" db="EMBL/GenBank/DDBJ databases">
        <title>Comparative genomics reveals that relaxation of natural selection precedes convergent phenotypic evolution of cavefish.</title>
        <authorList>
            <person name="Peng Z."/>
        </authorList>
    </citation>
    <scope>NUCLEOTIDE SEQUENCE</scope>
    <source>
        <tissue evidence="3">Muscle</tissue>
    </source>
</reference>
<name>A0A9W7X0P2_TRIRA</name>
<dbReference type="Pfam" id="PF18804">
    <property type="entry name" value="CxC3"/>
    <property type="match status" value="1"/>
</dbReference>
<dbReference type="Proteomes" id="UP001059041">
    <property type="component" value="Linkage Group LG3"/>
</dbReference>
<evidence type="ECO:0000313" key="4">
    <source>
        <dbReference type="Proteomes" id="UP001059041"/>
    </source>
</evidence>
<gene>
    <name evidence="3" type="ORF">IRJ41_018890</name>
</gene>
<organism evidence="3 4">
    <name type="scientific">Triplophysa rosa</name>
    <name type="common">Cave loach</name>
    <dbReference type="NCBI Taxonomy" id="992332"/>
    <lineage>
        <taxon>Eukaryota</taxon>
        <taxon>Metazoa</taxon>
        <taxon>Chordata</taxon>
        <taxon>Craniata</taxon>
        <taxon>Vertebrata</taxon>
        <taxon>Euteleostomi</taxon>
        <taxon>Actinopterygii</taxon>
        <taxon>Neopterygii</taxon>
        <taxon>Teleostei</taxon>
        <taxon>Ostariophysi</taxon>
        <taxon>Cypriniformes</taxon>
        <taxon>Nemacheilidae</taxon>
        <taxon>Triplophysa</taxon>
    </lineage>
</organism>
<dbReference type="EMBL" id="JAFHDT010000003">
    <property type="protein sequence ID" value="KAI7811791.1"/>
    <property type="molecule type" value="Genomic_DNA"/>
</dbReference>
<feature type="compositionally biased region" description="Acidic residues" evidence="1">
    <location>
        <begin position="718"/>
        <end position="730"/>
    </location>
</feature>
<evidence type="ECO:0000313" key="3">
    <source>
        <dbReference type="EMBL" id="KAI7811791.1"/>
    </source>
</evidence>
<dbReference type="CDD" id="cd19757">
    <property type="entry name" value="Bbox1"/>
    <property type="match status" value="1"/>
</dbReference>
<proteinExistence type="predicted"/>
<dbReference type="PANTHER" id="PTHR33104">
    <property type="entry name" value="SI:DKEY-29D5.2"/>
    <property type="match status" value="1"/>
</dbReference>
<accession>A0A9W7X0P2</accession>
<feature type="region of interest" description="Disordered" evidence="1">
    <location>
        <begin position="706"/>
        <end position="730"/>
    </location>
</feature>
<keyword evidence="4" id="KW-1185">Reference proteome</keyword>
<evidence type="ECO:0000256" key="1">
    <source>
        <dbReference type="SAM" id="MobiDB-lite"/>
    </source>
</evidence>
<dbReference type="PANTHER" id="PTHR33104:SF2">
    <property type="entry name" value="CXC3 LIKE CYSTEINE CLUSTER DOMAIN-CONTAINING PROTEIN"/>
    <property type="match status" value="1"/>
</dbReference>
<dbReference type="InterPro" id="IPR040564">
    <property type="entry name" value="CxC3-like"/>
</dbReference>
<feature type="compositionally biased region" description="Basic residues" evidence="1">
    <location>
        <begin position="95"/>
        <end position="115"/>
    </location>
</feature>
<feature type="region of interest" description="Disordered" evidence="1">
    <location>
        <begin position="90"/>
        <end position="146"/>
    </location>
</feature>
<feature type="domain" description="CxC3 like cysteine cluster" evidence="2">
    <location>
        <begin position="285"/>
        <end position="385"/>
    </location>
</feature>
<comment type="caution">
    <text evidence="3">The sequence shown here is derived from an EMBL/GenBank/DDBJ whole genome shotgun (WGS) entry which is preliminary data.</text>
</comment>